<dbReference type="InterPro" id="IPR043145">
    <property type="entry name" value="Znf_ZZ_sf"/>
</dbReference>
<dbReference type="GO" id="GO:0006357">
    <property type="term" value="P:regulation of transcription by RNA polymerase II"/>
    <property type="evidence" value="ECO:0007669"/>
    <property type="project" value="TreeGrafter"/>
</dbReference>
<protein>
    <recommendedName>
        <fullName evidence="11">PHD-type domain-containing protein</fullName>
    </recommendedName>
</protein>
<evidence type="ECO:0000259" key="8">
    <source>
        <dbReference type="PROSITE" id="PS51805"/>
    </source>
</evidence>
<evidence type="ECO:0000259" key="7">
    <source>
        <dbReference type="PROSITE" id="PS50135"/>
    </source>
</evidence>
<feature type="region of interest" description="Disordered" evidence="5">
    <location>
        <begin position="395"/>
        <end position="429"/>
    </location>
</feature>
<feature type="compositionally biased region" description="Pro residues" evidence="5">
    <location>
        <begin position="768"/>
        <end position="781"/>
    </location>
</feature>
<dbReference type="InterPro" id="IPR000433">
    <property type="entry name" value="Znf_ZZ"/>
</dbReference>
<dbReference type="InterPro" id="IPR013083">
    <property type="entry name" value="Znf_RING/FYVE/PHD"/>
</dbReference>
<keyword evidence="3" id="KW-0862">Zinc</keyword>
<dbReference type="PROSITE" id="PS51805">
    <property type="entry name" value="EPHD"/>
    <property type="match status" value="1"/>
</dbReference>
<dbReference type="SMART" id="SM00249">
    <property type="entry name" value="PHD"/>
    <property type="match status" value="2"/>
</dbReference>
<evidence type="ECO:0000256" key="5">
    <source>
        <dbReference type="SAM" id="MobiDB-lite"/>
    </source>
</evidence>
<dbReference type="Proteomes" id="UP000030745">
    <property type="component" value="Unassembled WGS sequence"/>
</dbReference>
<feature type="region of interest" description="Disordered" evidence="5">
    <location>
        <begin position="1"/>
        <end position="47"/>
    </location>
</feature>
<feature type="domain" description="PHD-type" evidence="8">
    <location>
        <begin position="267"/>
        <end position="381"/>
    </location>
</feature>
<evidence type="ECO:0008006" key="11">
    <source>
        <dbReference type="Google" id="ProtNLM"/>
    </source>
</evidence>
<keyword evidence="1" id="KW-0479">Metal-binding</keyword>
<dbReference type="GeneID" id="24128926"/>
<dbReference type="SMART" id="SM00291">
    <property type="entry name" value="ZnF_ZZ"/>
    <property type="match status" value="1"/>
</dbReference>
<dbReference type="InterPro" id="IPR050701">
    <property type="entry name" value="Histone_Mod_Regulator"/>
</dbReference>
<dbReference type="Gene3D" id="3.30.60.90">
    <property type="match status" value="1"/>
</dbReference>
<accession>A0A067CNF3</accession>
<feature type="domain" description="ZZ-type" evidence="7">
    <location>
        <begin position="535"/>
        <end position="589"/>
    </location>
</feature>
<feature type="region of interest" description="Disordered" evidence="5">
    <location>
        <begin position="66"/>
        <end position="105"/>
    </location>
</feature>
<feature type="compositionally biased region" description="Polar residues" evidence="5">
    <location>
        <begin position="94"/>
        <end position="105"/>
    </location>
</feature>
<dbReference type="InterPro" id="IPR011011">
    <property type="entry name" value="Znf_FYVE_PHD"/>
</dbReference>
<dbReference type="VEuPathDB" id="FungiDB:SPRG_06586"/>
<dbReference type="InterPro" id="IPR019786">
    <property type="entry name" value="Zinc_finger_PHD-type_CS"/>
</dbReference>
<dbReference type="PANTHER" id="PTHR13793:SF107">
    <property type="entry name" value="BROMODOMAIN-CONTAINING PROTEIN HOMOLOG"/>
    <property type="match status" value="1"/>
</dbReference>
<sequence>MMSAMKQPKKKLAMPKSEDPVQPSPAKRPRVDASSSPKLRPLNPTASVLQQGAQVIAWLEELSTAAMHDAPSSPTESPRATPRLSPLGVVASTPPRTQSFPRLLPTTNDEVLVDESDVVPSADAVPPPPMFATPAKRPVQRRMELASPLARQTPSSAPKHATPTTKPPLHVDLRSPPFAGGPTALSPIAVYTPPTKSKKTPSQGLADEALPDDCQVCGESYSVESDPLLYCDGCNVGVHQQCYGVETVPADAWFCDHCRLVKKQGGIAKCALCPVQAGALMQTQCGAWVHVQCFLWIPELRVVAAKATGFRLGSLETLDPERFTLQCEVCKTSNGVGIIQCAERKCLASFHVSCGYHARYALGQIQAGDDTRFVMYCPSHASLLHVPASPSAIFATPDDDKAKRKSRKRLKQGTSSRHESIKSSKRTKRLRASKHLMEQFLEVDVGVDGEVSSDDDEDALEAAGLPLDDSFICDDVASQALSPASMQAIYRRRSLSPGLGRHFSSNGVIASLLRRESLASLGDDEIGDEDDGTLHHGYRCDGCDLNPIQGVRYACSGCIGYDLCTCCYSTRTQLHDPRHSFLAIQTPVPSTQAPTQAPPTPASVPAPAEVHTDGPARILAATPSPAPMPQTDVPASAASGLTPAQIERMAERRRVAMEIQRQRQLQHGATTTAPPAAPLAAPVMVQKPLAAPATSFVTPMHRSEPVARAGLLRLPRAPAGTPVAPPVVPIEGDAFDAPSFNLLGAVAPAPPLLQPPSLETSAPSFRLMPPPSAGPGAPPAGVPTSSFNLLPPSVSALSTAMDAPSFSLMPASPVRVAPEARSVAPSIAIMYHPRLKRTAFATGWQQPGVAAHEESRLDCDLVLGLRLGVNIYAYEQLVRLLQTTSPWPTLAAVFAKVVFVVLNAPARSVADVQAQVARRHPNIRVEAKTPESVVPWLLDTARHEAADGAALVMLLRGHPTDAHFVARWQFFAGLELSIGTQLVLTTKFMAQSVDQVRRLKFNWMHWKRLLPWTSDATAQKILAYVKLQVS</sequence>
<feature type="region of interest" description="Disordered" evidence="5">
    <location>
        <begin position="754"/>
        <end position="781"/>
    </location>
</feature>
<dbReference type="PANTHER" id="PTHR13793">
    <property type="entry name" value="PHD FINGER PROTEINS"/>
    <property type="match status" value="1"/>
</dbReference>
<dbReference type="Pfam" id="PF00569">
    <property type="entry name" value="ZZ"/>
    <property type="match status" value="1"/>
</dbReference>
<feature type="region of interest" description="Disordered" evidence="5">
    <location>
        <begin position="589"/>
        <end position="608"/>
    </location>
</feature>
<dbReference type="PROSITE" id="PS01359">
    <property type="entry name" value="ZF_PHD_1"/>
    <property type="match status" value="1"/>
</dbReference>
<dbReference type="PROSITE" id="PS01357">
    <property type="entry name" value="ZF_ZZ_1"/>
    <property type="match status" value="1"/>
</dbReference>
<dbReference type="OrthoDB" id="128202at2759"/>
<evidence type="ECO:0000313" key="9">
    <source>
        <dbReference type="EMBL" id="KDO28347.1"/>
    </source>
</evidence>
<dbReference type="CDD" id="cd15571">
    <property type="entry name" value="ePHD"/>
    <property type="match status" value="1"/>
</dbReference>
<dbReference type="PROSITE" id="PS50016">
    <property type="entry name" value="ZF_PHD_2"/>
    <property type="match status" value="1"/>
</dbReference>
<evidence type="ECO:0000259" key="6">
    <source>
        <dbReference type="PROSITE" id="PS50016"/>
    </source>
</evidence>
<dbReference type="GO" id="GO:0008270">
    <property type="term" value="F:zinc ion binding"/>
    <property type="evidence" value="ECO:0007669"/>
    <property type="project" value="UniProtKB-KW"/>
</dbReference>
<evidence type="ECO:0000256" key="1">
    <source>
        <dbReference type="ARBA" id="ARBA00022723"/>
    </source>
</evidence>
<dbReference type="Pfam" id="PF13832">
    <property type="entry name" value="zf-HC5HC2H_2"/>
    <property type="match status" value="1"/>
</dbReference>
<gene>
    <name evidence="9" type="ORF">SPRG_06586</name>
</gene>
<evidence type="ECO:0000256" key="2">
    <source>
        <dbReference type="ARBA" id="ARBA00022771"/>
    </source>
</evidence>
<dbReference type="CDD" id="cd15492">
    <property type="entry name" value="PHD_BRPF_JADE_like"/>
    <property type="match status" value="1"/>
</dbReference>
<evidence type="ECO:0000256" key="4">
    <source>
        <dbReference type="PROSITE-ProRule" id="PRU00228"/>
    </source>
</evidence>
<keyword evidence="10" id="KW-1185">Reference proteome</keyword>
<dbReference type="SUPFAM" id="SSF57903">
    <property type="entry name" value="FYVE/PHD zinc finger"/>
    <property type="match status" value="1"/>
</dbReference>
<organism evidence="9 10">
    <name type="scientific">Saprolegnia parasitica (strain CBS 223.65)</name>
    <dbReference type="NCBI Taxonomy" id="695850"/>
    <lineage>
        <taxon>Eukaryota</taxon>
        <taxon>Sar</taxon>
        <taxon>Stramenopiles</taxon>
        <taxon>Oomycota</taxon>
        <taxon>Saprolegniomycetes</taxon>
        <taxon>Saprolegniales</taxon>
        <taxon>Saprolegniaceae</taxon>
        <taxon>Saprolegnia</taxon>
    </lineage>
</organism>
<feature type="region of interest" description="Disordered" evidence="5">
    <location>
        <begin position="186"/>
        <end position="205"/>
    </location>
</feature>
<dbReference type="InterPro" id="IPR034732">
    <property type="entry name" value="EPHD"/>
</dbReference>
<dbReference type="Gene3D" id="3.30.40.10">
    <property type="entry name" value="Zinc/RING finger domain, C3HC4 (zinc finger)"/>
    <property type="match status" value="2"/>
</dbReference>
<dbReference type="STRING" id="695850.A0A067CNF3"/>
<dbReference type="EMBL" id="KK583211">
    <property type="protein sequence ID" value="KDO28347.1"/>
    <property type="molecule type" value="Genomic_DNA"/>
</dbReference>
<feature type="region of interest" description="Disordered" evidence="5">
    <location>
        <begin position="119"/>
        <end position="170"/>
    </location>
</feature>
<keyword evidence="2 4" id="KW-0863">Zinc-finger</keyword>
<proteinExistence type="predicted"/>
<dbReference type="PROSITE" id="PS50135">
    <property type="entry name" value="ZF_ZZ_2"/>
    <property type="match status" value="1"/>
</dbReference>
<dbReference type="KEGG" id="spar:SPRG_06586"/>
<evidence type="ECO:0000313" key="10">
    <source>
        <dbReference type="Proteomes" id="UP000030745"/>
    </source>
</evidence>
<reference evidence="9 10" key="1">
    <citation type="journal article" date="2013" name="PLoS Genet.">
        <title>Distinctive expansion of potential virulence genes in the genome of the oomycete fish pathogen Saprolegnia parasitica.</title>
        <authorList>
            <person name="Jiang R.H."/>
            <person name="de Bruijn I."/>
            <person name="Haas B.J."/>
            <person name="Belmonte R."/>
            <person name="Lobach L."/>
            <person name="Christie J."/>
            <person name="van den Ackerveken G."/>
            <person name="Bottin A."/>
            <person name="Bulone V."/>
            <person name="Diaz-Moreno S.M."/>
            <person name="Dumas B."/>
            <person name="Fan L."/>
            <person name="Gaulin E."/>
            <person name="Govers F."/>
            <person name="Grenville-Briggs L.J."/>
            <person name="Horner N.R."/>
            <person name="Levin J.Z."/>
            <person name="Mammella M."/>
            <person name="Meijer H.J."/>
            <person name="Morris P."/>
            <person name="Nusbaum C."/>
            <person name="Oome S."/>
            <person name="Phillips A.J."/>
            <person name="van Rooyen D."/>
            <person name="Rzeszutek E."/>
            <person name="Saraiva M."/>
            <person name="Secombes C.J."/>
            <person name="Seidl M.F."/>
            <person name="Snel B."/>
            <person name="Stassen J.H."/>
            <person name="Sykes S."/>
            <person name="Tripathy S."/>
            <person name="van den Berg H."/>
            <person name="Vega-Arreguin J.C."/>
            <person name="Wawra S."/>
            <person name="Young S.K."/>
            <person name="Zeng Q."/>
            <person name="Dieguez-Uribeondo J."/>
            <person name="Russ C."/>
            <person name="Tyler B.M."/>
            <person name="van West P."/>
        </authorList>
    </citation>
    <scope>NUCLEOTIDE SEQUENCE [LARGE SCALE GENOMIC DNA]</scope>
    <source>
        <strain evidence="9 10">CBS 223.65</strain>
    </source>
</reference>
<feature type="domain" description="PHD-type" evidence="6">
    <location>
        <begin position="211"/>
        <end position="261"/>
    </location>
</feature>
<dbReference type="Pfam" id="PF13831">
    <property type="entry name" value="PHD_2"/>
    <property type="match status" value="1"/>
</dbReference>
<dbReference type="InterPro" id="IPR019787">
    <property type="entry name" value="Znf_PHD-finger"/>
</dbReference>
<evidence type="ECO:0000256" key="3">
    <source>
        <dbReference type="ARBA" id="ARBA00022833"/>
    </source>
</evidence>
<feature type="compositionally biased region" description="Low complexity" evidence="5">
    <location>
        <begin position="157"/>
        <end position="168"/>
    </location>
</feature>
<dbReference type="RefSeq" id="XP_012200795.1">
    <property type="nucleotide sequence ID" value="XM_012345405.1"/>
</dbReference>
<dbReference type="AlphaFoldDB" id="A0A067CNF3"/>
<name>A0A067CNF3_SAPPC</name>
<dbReference type="InterPro" id="IPR001965">
    <property type="entry name" value="Znf_PHD"/>
</dbReference>
<dbReference type="SUPFAM" id="SSF57850">
    <property type="entry name" value="RING/U-box"/>
    <property type="match status" value="1"/>
</dbReference>